<keyword evidence="1" id="KW-1185">Reference proteome</keyword>
<proteinExistence type="predicted"/>
<evidence type="ECO:0000313" key="2">
    <source>
        <dbReference type="WBParaSite" id="jg942"/>
    </source>
</evidence>
<name>A0A915EUI4_9BILA</name>
<sequence>MSYKYKFNIDLMPEKICGRGYADLIVLIMGKKESKSSKAVPSILEFKINDNEGPIAKGKNIGRRRVELGLDQIIAKGYAYTRPNIRTLAEEVVMIGVAFNRNPEQRLATAIGRFENEPENSFIQTIFETVNTQQTKIEKENNIRKALYFLYYSSYKSDVSF</sequence>
<organism evidence="1 2">
    <name type="scientific">Ditylenchus dipsaci</name>
    <dbReference type="NCBI Taxonomy" id="166011"/>
    <lineage>
        <taxon>Eukaryota</taxon>
        <taxon>Metazoa</taxon>
        <taxon>Ecdysozoa</taxon>
        <taxon>Nematoda</taxon>
        <taxon>Chromadorea</taxon>
        <taxon>Rhabditida</taxon>
        <taxon>Tylenchina</taxon>
        <taxon>Tylenchomorpha</taxon>
        <taxon>Sphaerularioidea</taxon>
        <taxon>Anguinidae</taxon>
        <taxon>Anguininae</taxon>
        <taxon>Ditylenchus</taxon>
    </lineage>
</organism>
<dbReference type="WBParaSite" id="jg942">
    <property type="protein sequence ID" value="jg942"/>
    <property type="gene ID" value="jg942"/>
</dbReference>
<protein>
    <submittedName>
        <fullName evidence="2">Uncharacterized protein</fullName>
    </submittedName>
</protein>
<dbReference type="AlphaFoldDB" id="A0A915EUI4"/>
<reference evidence="2" key="1">
    <citation type="submission" date="2022-11" db="UniProtKB">
        <authorList>
            <consortium name="WormBaseParasite"/>
        </authorList>
    </citation>
    <scope>IDENTIFICATION</scope>
</reference>
<evidence type="ECO:0000313" key="1">
    <source>
        <dbReference type="Proteomes" id="UP000887574"/>
    </source>
</evidence>
<accession>A0A915EUI4</accession>
<dbReference type="Proteomes" id="UP000887574">
    <property type="component" value="Unplaced"/>
</dbReference>